<protein>
    <submittedName>
        <fullName evidence="11">Adhesion G-protein coupled receptor G5-like isoform X1</fullName>
    </submittedName>
</protein>
<dbReference type="GO" id="GO:0004930">
    <property type="term" value="F:G protein-coupled receptor activity"/>
    <property type="evidence" value="ECO:0007669"/>
    <property type="project" value="InterPro"/>
</dbReference>
<feature type="transmembrane region" description="Helical" evidence="6">
    <location>
        <begin position="564"/>
        <end position="586"/>
    </location>
</feature>
<evidence type="ECO:0000259" key="9">
    <source>
        <dbReference type="PROSITE" id="PS50261"/>
    </source>
</evidence>
<keyword evidence="3 6" id="KW-1133">Transmembrane helix</keyword>
<dbReference type="Gene3D" id="2.60.220.50">
    <property type="match status" value="1"/>
</dbReference>
<keyword evidence="2 6" id="KW-0812">Transmembrane</keyword>
<feature type="transmembrane region" description="Helical" evidence="6">
    <location>
        <begin position="633"/>
        <end position="652"/>
    </location>
</feature>
<evidence type="ECO:0000256" key="1">
    <source>
        <dbReference type="ARBA" id="ARBA00004141"/>
    </source>
</evidence>
<evidence type="ECO:0000259" key="8">
    <source>
        <dbReference type="PROSITE" id="PS50221"/>
    </source>
</evidence>
<dbReference type="InterPro" id="IPR057244">
    <property type="entry name" value="GAIN_B"/>
</dbReference>
<feature type="transmembrane region" description="Helical" evidence="6">
    <location>
        <begin position="396"/>
        <end position="418"/>
    </location>
</feature>
<evidence type="ECO:0000313" key="11">
    <source>
        <dbReference type="RefSeq" id="XP_040925330.1"/>
    </source>
</evidence>
<evidence type="ECO:0000256" key="2">
    <source>
        <dbReference type="ARBA" id="ARBA00022692"/>
    </source>
</evidence>
<name>A0A8M1HA64_BETSP</name>
<reference evidence="11" key="1">
    <citation type="submission" date="2025-08" db="UniProtKB">
        <authorList>
            <consortium name="RefSeq"/>
        </authorList>
    </citation>
    <scope>IDENTIFICATION</scope>
</reference>
<dbReference type="Pfam" id="PF00002">
    <property type="entry name" value="7tm_2"/>
    <property type="match status" value="1"/>
</dbReference>
<feature type="transmembrane region" description="Helical" evidence="6">
    <location>
        <begin position="607"/>
        <end position="627"/>
    </location>
</feature>
<comment type="subcellular location">
    <subcellularLocation>
        <location evidence="1">Membrane</location>
        <topology evidence="1">Multi-pass membrane protein</topology>
    </subcellularLocation>
</comment>
<proteinExistence type="predicted"/>
<feature type="chain" id="PRO_5035435888" evidence="7">
    <location>
        <begin position="27"/>
        <end position="698"/>
    </location>
</feature>
<dbReference type="Pfam" id="PF01825">
    <property type="entry name" value="GPS"/>
    <property type="match status" value="1"/>
</dbReference>
<sequence>MTRRRCIAWVLLLGLLWMSPISRVHGIFESCLPSNKTAVVGDKFYDVYNITGNLCVTFLNRNASFNKNLTDTRPQWNFNNLYISKHLINLNFSMYVLWGKCNTTSYLYNASCDYNLNETEQCHVRCIQTGTICKSSLYDEQGCNKSETNDRYIIDVTNPNQTCLSCNNPAKKPDESIKVNVTVTLTPDGNVKASDAVKVMDNMGDLVSSMNSSSAALSLGDGITGVIVANKDPVDIAEVSFGYASPNDSITILNSEGKLHGFSRSVSVSKEAFEKALKLNVTLSFAALMRFNNMEKDALNSTVLGNEVVALELGASISNLTDPINITFRNMEYDWIPTCHSWNGQGNQTTWTQDGCKTITNGSTITCQCSHLTFFAILMTAPNITISSSDLNNLTIITQVGCGLSMFFLSIVLFMHFLMRRTKANKSTRMLIHLVAAMFLLNFTFLINNFVAQMKSSVGCTAMAALMHYFMLATFTWFAAQAFHLCLQLYTGGKIEVHRYMLKVSITSWDISNLLCFPVIPTVIGISLLATNKYGEQLIAVDNSTNPVAMCWITDVNVHYIVNIGYYGLVFLFTFTTFIIIVSWLVCLRRRNGASKVNKKGKSIMSIMGLCCLLGLTWGFAFFAYGVLQIPAYYIFTVLNSFQGFFLFIYYYNTRQTPASGKSDTKSSTCSSATVQTNIDVVMNPYANFGNKTESLMK</sequence>
<dbReference type="GeneID" id="114849725"/>
<dbReference type="AlphaFoldDB" id="A0A8M1HA64"/>
<dbReference type="RefSeq" id="XP_040925330.1">
    <property type="nucleotide sequence ID" value="XM_041069396.2"/>
</dbReference>
<dbReference type="PRINTS" id="PR00249">
    <property type="entry name" value="GPCRSECRETIN"/>
</dbReference>
<dbReference type="PANTHER" id="PTHR12011:SF474">
    <property type="entry name" value="ADHESION G PROTEIN-COUPLED RECEPTOR G11-RELATED"/>
    <property type="match status" value="1"/>
</dbReference>
<dbReference type="OrthoDB" id="8951579at2759"/>
<feature type="transmembrane region" description="Helical" evidence="6">
    <location>
        <begin position="430"/>
        <end position="447"/>
    </location>
</feature>
<feature type="signal peptide" evidence="7">
    <location>
        <begin position="1"/>
        <end position="26"/>
    </location>
</feature>
<organism evidence="10 11">
    <name type="scientific">Betta splendens</name>
    <name type="common">Siamese fighting fish</name>
    <dbReference type="NCBI Taxonomy" id="158456"/>
    <lineage>
        <taxon>Eukaryota</taxon>
        <taxon>Metazoa</taxon>
        <taxon>Chordata</taxon>
        <taxon>Craniata</taxon>
        <taxon>Vertebrata</taxon>
        <taxon>Euteleostomi</taxon>
        <taxon>Actinopterygii</taxon>
        <taxon>Neopterygii</taxon>
        <taxon>Teleostei</taxon>
        <taxon>Neoteleostei</taxon>
        <taxon>Acanthomorphata</taxon>
        <taxon>Anabantaria</taxon>
        <taxon>Anabantiformes</taxon>
        <taxon>Anabantoidei</taxon>
        <taxon>Osphronemidae</taxon>
        <taxon>Betta</taxon>
    </lineage>
</organism>
<evidence type="ECO:0000256" key="4">
    <source>
        <dbReference type="ARBA" id="ARBA00023136"/>
    </source>
</evidence>
<evidence type="ECO:0000256" key="6">
    <source>
        <dbReference type="SAM" id="Phobius"/>
    </source>
</evidence>
<gene>
    <name evidence="11" type="primary">LOC114849725</name>
</gene>
<evidence type="ECO:0000313" key="10">
    <source>
        <dbReference type="Proteomes" id="UP000515150"/>
    </source>
</evidence>
<keyword evidence="7" id="KW-0732">Signal</keyword>
<dbReference type="InterPro" id="IPR046338">
    <property type="entry name" value="GAIN_dom_sf"/>
</dbReference>
<feature type="domain" description="GAIN-B" evidence="8">
    <location>
        <begin position="239"/>
        <end position="385"/>
    </location>
</feature>
<dbReference type="GO" id="GO:0007166">
    <property type="term" value="P:cell surface receptor signaling pathway"/>
    <property type="evidence" value="ECO:0007669"/>
    <property type="project" value="InterPro"/>
</dbReference>
<dbReference type="PANTHER" id="PTHR12011">
    <property type="entry name" value="ADHESION G-PROTEIN COUPLED RECEPTOR"/>
    <property type="match status" value="1"/>
</dbReference>
<keyword evidence="4 6" id="KW-0472">Membrane</keyword>
<dbReference type="GO" id="GO:0005886">
    <property type="term" value="C:plasma membrane"/>
    <property type="evidence" value="ECO:0007669"/>
    <property type="project" value="TreeGrafter"/>
</dbReference>
<dbReference type="PROSITE" id="PS50221">
    <property type="entry name" value="GAIN_B"/>
    <property type="match status" value="1"/>
</dbReference>
<dbReference type="Proteomes" id="UP000515150">
    <property type="component" value="Chromosome 24"/>
</dbReference>
<evidence type="ECO:0000256" key="5">
    <source>
        <dbReference type="ARBA" id="ARBA00023157"/>
    </source>
</evidence>
<accession>A0A8M1HA64</accession>
<dbReference type="Gene3D" id="1.20.1070.10">
    <property type="entry name" value="Rhodopsin 7-helix transmembrane proteins"/>
    <property type="match status" value="1"/>
</dbReference>
<feature type="transmembrane region" description="Helical" evidence="6">
    <location>
        <begin position="467"/>
        <end position="490"/>
    </location>
</feature>
<feature type="transmembrane region" description="Helical" evidence="6">
    <location>
        <begin position="511"/>
        <end position="530"/>
    </location>
</feature>
<dbReference type="SMART" id="SM00303">
    <property type="entry name" value="GPS"/>
    <property type="match status" value="1"/>
</dbReference>
<evidence type="ECO:0000256" key="7">
    <source>
        <dbReference type="SAM" id="SignalP"/>
    </source>
</evidence>
<dbReference type="GO" id="GO:0007189">
    <property type="term" value="P:adenylate cyclase-activating G protein-coupled receptor signaling pathway"/>
    <property type="evidence" value="ECO:0007669"/>
    <property type="project" value="TreeGrafter"/>
</dbReference>
<dbReference type="InterPro" id="IPR017981">
    <property type="entry name" value="GPCR_2-like_7TM"/>
</dbReference>
<keyword evidence="10" id="KW-1185">Reference proteome</keyword>
<evidence type="ECO:0000256" key="3">
    <source>
        <dbReference type="ARBA" id="ARBA00022989"/>
    </source>
</evidence>
<dbReference type="InterPro" id="IPR000203">
    <property type="entry name" value="GPS"/>
</dbReference>
<dbReference type="InterPro" id="IPR000832">
    <property type="entry name" value="GPCR_2_secretin-like"/>
</dbReference>
<feature type="domain" description="G-protein coupled receptors family 2 profile 2" evidence="9">
    <location>
        <begin position="394"/>
        <end position="655"/>
    </location>
</feature>
<keyword evidence="5" id="KW-1015">Disulfide bond</keyword>
<dbReference type="PROSITE" id="PS50261">
    <property type="entry name" value="G_PROTEIN_RECEP_F2_4"/>
    <property type="match status" value="1"/>
</dbReference>